<dbReference type="InterPro" id="IPR000477">
    <property type="entry name" value="RT_dom"/>
</dbReference>
<feature type="domain" description="Reverse transcriptase" evidence="2">
    <location>
        <begin position="79"/>
        <end position="258"/>
    </location>
</feature>
<dbReference type="Pfam" id="PF17919">
    <property type="entry name" value="RT_RNaseH_2"/>
    <property type="match status" value="1"/>
</dbReference>
<evidence type="ECO:0000259" key="2">
    <source>
        <dbReference type="PROSITE" id="PS50878"/>
    </source>
</evidence>
<organism evidence="3 4">
    <name type="scientific">Sclerotinia sclerotiorum (strain ATCC 18683 / 1980 / Ss-1)</name>
    <name type="common">White mold</name>
    <name type="synonym">Whetzelinia sclerotiorum</name>
    <dbReference type="NCBI Taxonomy" id="665079"/>
    <lineage>
        <taxon>Eukaryota</taxon>
        <taxon>Fungi</taxon>
        <taxon>Dikarya</taxon>
        <taxon>Ascomycota</taxon>
        <taxon>Pezizomycotina</taxon>
        <taxon>Leotiomycetes</taxon>
        <taxon>Helotiales</taxon>
        <taxon>Sclerotiniaceae</taxon>
        <taxon>Sclerotinia</taxon>
    </lineage>
</organism>
<dbReference type="InterPro" id="IPR043502">
    <property type="entry name" value="DNA/RNA_pol_sf"/>
</dbReference>
<dbReference type="AlphaFoldDB" id="A0A1D9Q653"/>
<protein>
    <recommendedName>
        <fullName evidence="2">Reverse transcriptase domain-containing protein</fullName>
    </recommendedName>
</protein>
<dbReference type="InterPro" id="IPR041577">
    <property type="entry name" value="RT_RNaseH_2"/>
</dbReference>
<sequence>MAATDPPLVGETDAKEIPVQYRKFAKLFEDPQDLRALPEHKPWDHEINFKEGFVPPAEKLRPHNPSTLRVWEEYRSKAEKKGWIRKSKSPCAANVLLAFKKGDPNGRPCGDYRRVNDETIRDVYPIPKAQELRDRLSKAVIYTKLDQRNAFNLIRIKEGHEWKTAFILPSGLWEYTVMPFGLTNAPATCQRQNNEILKEFSSFVICYLDDILVFSQKVEEHEGHVIKVLEAFRKVDSRLKLSKCEFSVKKVTFLGYVVEPGQMSIDPEKTEKVRNWERPRNVKDVQTILGFANFCRVFIKDFSKMVEPLTEMTKKGMGFAWNERAEQAFQEIKDRFTREPILYNYHDDRESIIETDASDTCVAGVHLQRDDNGKLHLVAYYSSKMDKTEQNYNIYEKELIAIVKSLKH</sequence>
<dbReference type="Proteomes" id="UP000177798">
    <property type="component" value="Chromosome 6"/>
</dbReference>
<dbReference type="VEuPathDB" id="FungiDB:sscle_06g051980"/>
<keyword evidence="1" id="KW-0511">Multifunctional enzyme</keyword>
<name>A0A1D9Q653_SCLS1</name>
<dbReference type="PANTHER" id="PTHR37984">
    <property type="entry name" value="PROTEIN CBG26694"/>
    <property type="match status" value="1"/>
</dbReference>
<evidence type="ECO:0000313" key="4">
    <source>
        <dbReference type="Proteomes" id="UP000177798"/>
    </source>
</evidence>
<dbReference type="CDD" id="cd01647">
    <property type="entry name" value="RT_LTR"/>
    <property type="match status" value="1"/>
</dbReference>
<dbReference type="EMBL" id="CP017819">
    <property type="protein sequence ID" value="APA10428.1"/>
    <property type="molecule type" value="Genomic_DNA"/>
</dbReference>
<dbReference type="OrthoDB" id="3561867at2759"/>
<dbReference type="InterPro" id="IPR050951">
    <property type="entry name" value="Retrovirus_Pol_polyprotein"/>
</dbReference>
<gene>
    <name evidence="3" type="ORF">sscle_06g051980</name>
</gene>
<dbReference type="Gene3D" id="3.30.70.270">
    <property type="match status" value="2"/>
</dbReference>
<evidence type="ECO:0000313" key="3">
    <source>
        <dbReference type="EMBL" id="APA10428.1"/>
    </source>
</evidence>
<dbReference type="Gene3D" id="3.10.10.10">
    <property type="entry name" value="HIV Type 1 Reverse Transcriptase, subunit A, domain 1"/>
    <property type="match status" value="1"/>
</dbReference>
<dbReference type="PROSITE" id="PS50878">
    <property type="entry name" value="RT_POL"/>
    <property type="match status" value="1"/>
</dbReference>
<evidence type="ECO:0000256" key="1">
    <source>
        <dbReference type="ARBA" id="ARBA00023268"/>
    </source>
</evidence>
<dbReference type="SUPFAM" id="SSF56672">
    <property type="entry name" value="DNA/RNA polymerases"/>
    <property type="match status" value="1"/>
</dbReference>
<dbReference type="Pfam" id="PF00078">
    <property type="entry name" value="RVT_1"/>
    <property type="match status" value="1"/>
</dbReference>
<proteinExistence type="predicted"/>
<dbReference type="PANTHER" id="PTHR37984:SF5">
    <property type="entry name" value="PROTEIN NYNRIN-LIKE"/>
    <property type="match status" value="1"/>
</dbReference>
<reference evidence="4" key="1">
    <citation type="journal article" date="2017" name="Genome Biol. Evol.">
        <title>The complete genome sequence of the phytopathogenic fungus Sclerotinia sclerotiorum reveals insights into the genome architecture of broad host range pathogens.</title>
        <authorList>
            <person name="Derbyshire M."/>
            <person name="Denton-Giles M."/>
            <person name="Hegedus D."/>
            <person name="Seifbarghy S."/>
            <person name="Rollins J."/>
            <person name="van Kan J."/>
            <person name="Seidl M.F."/>
            <person name="Faino L."/>
            <person name="Mbengue M."/>
            <person name="Navaud O."/>
            <person name="Raffaele S."/>
            <person name="Hammond-Kosack K."/>
            <person name="Heard S."/>
            <person name="Oliver R."/>
        </authorList>
    </citation>
    <scope>NUCLEOTIDE SEQUENCE [LARGE SCALE GENOMIC DNA]</scope>
    <source>
        <strain evidence="4">ATCC 18683 / 1980 / Ss-1</strain>
    </source>
</reference>
<dbReference type="InterPro" id="IPR043128">
    <property type="entry name" value="Rev_trsase/Diguanyl_cyclase"/>
</dbReference>
<accession>A0A1D9Q653</accession>
<dbReference type="FunFam" id="3.30.70.270:FF:000020">
    <property type="entry name" value="Transposon Tf2-6 polyprotein-like Protein"/>
    <property type="match status" value="1"/>
</dbReference>
<dbReference type="GO" id="GO:0003824">
    <property type="term" value="F:catalytic activity"/>
    <property type="evidence" value="ECO:0007669"/>
    <property type="project" value="UniProtKB-KW"/>
</dbReference>